<accession>A0ABP7B490</accession>
<reference evidence="2" key="1">
    <citation type="journal article" date="2019" name="Int. J. Syst. Evol. Microbiol.">
        <title>The Global Catalogue of Microorganisms (GCM) 10K type strain sequencing project: providing services to taxonomists for standard genome sequencing and annotation.</title>
        <authorList>
            <consortium name="The Broad Institute Genomics Platform"/>
            <consortium name="The Broad Institute Genome Sequencing Center for Infectious Disease"/>
            <person name="Wu L."/>
            <person name="Ma J."/>
        </authorList>
    </citation>
    <scope>NUCLEOTIDE SEQUENCE [LARGE SCALE GENOMIC DNA]</scope>
    <source>
        <strain evidence="2">JCM 16904</strain>
    </source>
</reference>
<evidence type="ECO:0000313" key="1">
    <source>
        <dbReference type="EMBL" id="GAA3647376.1"/>
    </source>
</evidence>
<protein>
    <submittedName>
        <fullName evidence="1">Uncharacterized protein</fullName>
    </submittedName>
</protein>
<keyword evidence="2" id="KW-1185">Reference proteome</keyword>
<dbReference type="EMBL" id="BAAAZP010000009">
    <property type="protein sequence ID" value="GAA3647376.1"/>
    <property type="molecule type" value="Genomic_DNA"/>
</dbReference>
<organism evidence="1 2">
    <name type="scientific">Nonomuraea antimicrobica</name>
    <dbReference type="NCBI Taxonomy" id="561173"/>
    <lineage>
        <taxon>Bacteria</taxon>
        <taxon>Bacillati</taxon>
        <taxon>Actinomycetota</taxon>
        <taxon>Actinomycetes</taxon>
        <taxon>Streptosporangiales</taxon>
        <taxon>Streptosporangiaceae</taxon>
        <taxon>Nonomuraea</taxon>
    </lineage>
</organism>
<proteinExistence type="predicted"/>
<sequence>MVVDLSLWVVDGRIVQLPLEAYMRPIRQALTLALGTAAAGAVLALTSTAAHADPYLRTDYTHNYWATCQAWGQSHMLSGQYIDYQCRLDSGTPGWDAIYRLYLQPRY</sequence>
<dbReference type="Proteomes" id="UP001500902">
    <property type="component" value="Unassembled WGS sequence"/>
</dbReference>
<comment type="caution">
    <text evidence="1">The sequence shown here is derived from an EMBL/GenBank/DDBJ whole genome shotgun (WGS) entry which is preliminary data.</text>
</comment>
<evidence type="ECO:0000313" key="2">
    <source>
        <dbReference type="Proteomes" id="UP001500902"/>
    </source>
</evidence>
<gene>
    <name evidence="1" type="ORF">GCM10022224_007780</name>
</gene>
<name>A0ABP7B490_9ACTN</name>